<name>A0ABY3L948_9GAMM</name>
<dbReference type="InterPro" id="IPR003599">
    <property type="entry name" value="Ig_sub"/>
</dbReference>
<dbReference type="PROSITE" id="PS50835">
    <property type="entry name" value="IG_LIKE"/>
    <property type="match status" value="1"/>
</dbReference>
<dbReference type="SMART" id="SM00409">
    <property type="entry name" value="IG"/>
    <property type="match status" value="1"/>
</dbReference>
<evidence type="ECO:0000313" key="2">
    <source>
        <dbReference type="EMBL" id="TXL71214.1"/>
    </source>
</evidence>
<dbReference type="SUPFAM" id="SSF48726">
    <property type="entry name" value="Immunoglobulin"/>
    <property type="match status" value="1"/>
</dbReference>
<feature type="non-terminal residue" evidence="2">
    <location>
        <position position="1"/>
    </location>
</feature>
<protein>
    <recommendedName>
        <fullName evidence="1">Ig-like domain-containing protein</fullName>
    </recommendedName>
</protein>
<evidence type="ECO:0000313" key="3">
    <source>
        <dbReference type="Proteomes" id="UP000426772"/>
    </source>
</evidence>
<dbReference type="SMART" id="SM00408">
    <property type="entry name" value="IGc2"/>
    <property type="match status" value="1"/>
</dbReference>
<dbReference type="EMBL" id="RCNL01000115">
    <property type="protein sequence ID" value="TXL71214.1"/>
    <property type="molecule type" value="Genomic_DNA"/>
</dbReference>
<feature type="domain" description="Ig-like" evidence="1">
    <location>
        <begin position="26"/>
        <end position="104"/>
    </location>
</feature>
<keyword evidence="3" id="KW-1185">Reference proteome</keyword>
<accession>A0ABY3L948</accession>
<dbReference type="InterPro" id="IPR013098">
    <property type="entry name" value="Ig_I-set"/>
</dbReference>
<organism evidence="2 3">
    <name type="scientific">Pantoea vagans</name>
    <dbReference type="NCBI Taxonomy" id="470934"/>
    <lineage>
        <taxon>Bacteria</taxon>
        <taxon>Pseudomonadati</taxon>
        <taxon>Pseudomonadota</taxon>
        <taxon>Gammaproteobacteria</taxon>
        <taxon>Enterobacterales</taxon>
        <taxon>Erwiniaceae</taxon>
        <taxon>Pantoea</taxon>
    </lineage>
</organism>
<dbReference type="Pfam" id="PF07679">
    <property type="entry name" value="I-set"/>
    <property type="match status" value="1"/>
</dbReference>
<dbReference type="InterPro" id="IPR003598">
    <property type="entry name" value="Ig_sub2"/>
</dbReference>
<dbReference type="InterPro" id="IPR036179">
    <property type="entry name" value="Ig-like_dom_sf"/>
</dbReference>
<dbReference type="InterPro" id="IPR007110">
    <property type="entry name" value="Ig-like_dom"/>
</dbReference>
<evidence type="ECO:0000259" key="1">
    <source>
        <dbReference type="PROSITE" id="PS50835"/>
    </source>
</evidence>
<proteinExistence type="predicted"/>
<gene>
    <name evidence="2" type="ORF">D9O29_23550</name>
</gene>
<comment type="caution">
    <text evidence="2">The sequence shown here is derived from an EMBL/GenBank/DDBJ whole genome shotgun (WGS) entry which is preliminary data.</text>
</comment>
<dbReference type="Proteomes" id="UP000426772">
    <property type="component" value="Unassembled WGS sequence"/>
</dbReference>
<dbReference type="Gene3D" id="2.60.40.10">
    <property type="entry name" value="Immunoglobulins"/>
    <property type="match status" value="1"/>
</dbReference>
<dbReference type="PANTHER" id="PTHR47633">
    <property type="entry name" value="IMMUNOGLOBULIN"/>
    <property type="match status" value="1"/>
</dbReference>
<dbReference type="InterPro" id="IPR013783">
    <property type="entry name" value="Ig-like_fold"/>
</dbReference>
<sequence>QRLKAAAIAERNRARVVGGLPDVVAIQEGKSLNLTGNVWGEPVPEVSWTKNDKELVSDDRYKLKFEHGKFASITIATVTTADSGKYALLVKNKYGTEAGEFTVSVYNPEDEESKEEKKD</sequence>
<reference evidence="2 3" key="1">
    <citation type="submission" date="2018-10" db="EMBL/GenBank/DDBJ databases">
        <title>Draft genome sequence of Pantoea vagans isolated from corpses of the sugarcane aphid Melanaphis sacchari Zehntner.</title>
        <authorList>
            <person name="Toledo E."/>
            <person name="Pena G."/>
            <person name="Lozano L."/>
        </authorList>
    </citation>
    <scope>NUCLEOTIDE SEQUENCE [LARGE SCALE GENOMIC DNA]</scope>
    <source>
        <strain evidence="2 3">ET-90</strain>
    </source>
</reference>